<evidence type="ECO:0000313" key="1">
    <source>
        <dbReference type="EMBL" id="KAF0478020.1"/>
    </source>
</evidence>
<proteinExistence type="predicted"/>
<dbReference type="Proteomes" id="UP000439903">
    <property type="component" value="Unassembled WGS sequence"/>
</dbReference>
<dbReference type="EMBL" id="WTPW01000809">
    <property type="protein sequence ID" value="KAF0478020.1"/>
    <property type="molecule type" value="Genomic_DNA"/>
</dbReference>
<sequence>MNFNKRIKNGVITNKTVVTCPTMMWVESIDLLLEKLKSQKFPFFKIKVISGAGQQHGSVYWSITSQSTLNSLIHHIH</sequence>
<reference evidence="1 2" key="1">
    <citation type="journal article" date="2019" name="Environ. Microbiol.">
        <title>At the nexus of three kingdoms: the genome of the mycorrhizal fungus Gigaspora margarita provides insights into plant, endobacterial and fungal interactions.</title>
        <authorList>
            <person name="Venice F."/>
            <person name="Ghignone S."/>
            <person name="Salvioli di Fossalunga A."/>
            <person name="Amselem J."/>
            <person name="Novero M."/>
            <person name="Xianan X."/>
            <person name="Sedzielewska Toro K."/>
            <person name="Morin E."/>
            <person name="Lipzen A."/>
            <person name="Grigoriev I.V."/>
            <person name="Henrissat B."/>
            <person name="Martin F.M."/>
            <person name="Bonfante P."/>
        </authorList>
    </citation>
    <scope>NUCLEOTIDE SEQUENCE [LARGE SCALE GENOMIC DNA]</scope>
    <source>
        <strain evidence="1 2">BEG34</strain>
    </source>
</reference>
<dbReference type="AlphaFoldDB" id="A0A8H4EFP7"/>
<name>A0A8H4EFP7_GIGMA</name>
<comment type="caution">
    <text evidence="1">The sequence shown here is derived from an EMBL/GenBank/DDBJ whole genome shotgun (WGS) entry which is preliminary data.</text>
</comment>
<gene>
    <name evidence="1" type="ORF">F8M41_024105</name>
</gene>
<dbReference type="OrthoDB" id="1728974at2759"/>
<keyword evidence="2" id="KW-1185">Reference proteome</keyword>
<evidence type="ECO:0000313" key="2">
    <source>
        <dbReference type="Proteomes" id="UP000439903"/>
    </source>
</evidence>
<protein>
    <submittedName>
        <fullName evidence="1">Actin-like ATPase domain-containing protein</fullName>
    </submittedName>
</protein>
<dbReference type="Gene3D" id="3.30.420.40">
    <property type="match status" value="1"/>
</dbReference>
<accession>A0A8H4EFP7</accession>
<organism evidence="1 2">
    <name type="scientific">Gigaspora margarita</name>
    <dbReference type="NCBI Taxonomy" id="4874"/>
    <lineage>
        <taxon>Eukaryota</taxon>
        <taxon>Fungi</taxon>
        <taxon>Fungi incertae sedis</taxon>
        <taxon>Mucoromycota</taxon>
        <taxon>Glomeromycotina</taxon>
        <taxon>Glomeromycetes</taxon>
        <taxon>Diversisporales</taxon>
        <taxon>Gigasporaceae</taxon>
        <taxon>Gigaspora</taxon>
    </lineage>
</organism>